<dbReference type="EMBL" id="CAFBOS010000297">
    <property type="protein sequence ID" value="CAB5025843.1"/>
    <property type="molecule type" value="Genomic_DNA"/>
</dbReference>
<accession>A0A6J7RAP9</accession>
<evidence type="ECO:0000313" key="1">
    <source>
        <dbReference type="EMBL" id="CAB5025843.1"/>
    </source>
</evidence>
<organism evidence="1">
    <name type="scientific">freshwater metagenome</name>
    <dbReference type="NCBI Taxonomy" id="449393"/>
    <lineage>
        <taxon>unclassified sequences</taxon>
        <taxon>metagenomes</taxon>
        <taxon>ecological metagenomes</taxon>
    </lineage>
</organism>
<proteinExistence type="predicted"/>
<name>A0A6J7RAP9_9ZZZZ</name>
<protein>
    <submittedName>
        <fullName evidence="1">Unannotated protein</fullName>
    </submittedName>
</protein>
<reference evidence="1" key="1">
    <citation type="submission" date="2020-05" db="EMBL/GenBank/DDBJ databases">
        <authorList>
            <person name="Chiriac C."/>
            <person name="Salcher M."/>
            <person name="Ghai R."/>
            <person name="Kavagutti S V."/>
        </authorList>
    </citation>
    <scope>NUCLEOTIDE SEQUENCE</scope>
</reference>
<dbReference type="AlphaFoldDB" id="A0A6J7RAP9"/>
<gene>
    <name evidence="1" type="ORF">UFOPK3967_03046</name>
</gene>
<sequence length="273" mass="29762">MGGKFRRAIGGSQPEATTQQPLCLDVDAVALEKHPCRESVPEHCRRAIERTQHHTVIGGAAEPCHGLGERTRAQGRLTEQTECAERADVQPTQVESGHVFDRGPARFDEPPFGRDVARLEQNVAHWAMTQSSEAVASYSQGTTHRRARRALEHGDLTMCRQLVMELSDRGTRADLHRHLGRLVRDDSPRCAHLTRVGARCSADGPSGGAAAHADRAGIDPTDLFGERLERRTQSHTPSGIVSRCCTSPQLAPVGSTLPGFMTLSGSNARRARF</sequence>